<accession>A0AAW0J743</accession>
<comment type="caution">
    <text evidence="1">The sequence shown here is derived from an EMBL/GenBank/DDBJ whole genome shotgun (WGS) entry which is preliminary data.</text>
</comment>
<name>A0AAW0J743_QUESU</name>
<proteinExistence type="predicted"/>
<reference evidence="1 2" key="1">
    <citation type="journal article" date="2018" name="Sci. Data">
        <title>The draft genome sequence of cork oak.</title>
        <authorList>
            <person name="Ramos A.M."/>
            <person name="Usie A."/>
            <person name="Barbosa P."/>
            <person name="Barros P.M."/>
            <person name="Capote T."/>
            <person name="Chaves I."/>
            <person name="Simoes F."/>
            <person name="Abreu I."/>
            <person name="Carrasquinho I."/>
            <person name="Faro C."/>
            <person name="Guimaraes J.B."/>
            <person name="Mendonca D."/>
            <person name="Nobrega F."/>
            <person name="Rodrigues L."/>
            <person name="Saibo N.J.M."/>
            <person name="Varela M.C."/>
            <person name="Egas C."/>
            <person name="Matos J."/>
            <person name="Miguel C.M."/>
            <person name="Oliveira M.M."/>
            <person name="Ricardo C.P."/>
            <person name="Goncalves S."/>
        </authorList>
    </citation>
    <scope>NUCLEOTIDE SEQUENCE [LARGE SCALE GENOMIC DNA]</scope>
    <source>
        <strain evidence="2">cv. HL8</strain>
    </source>
</reference>
<organism evidence="1 2">
    <name type="scientific">Quercus suber</name>
    <name type="common">Cork oak</name>
    <dbReference type="NCBI Taxonomy" id="58331"/>
    <lineage>
        <taxon>Eukaryota</taxon>
        <taxon>Viridiplantae</taxon>
        <taxon>Streptophyta</taxon>
        <taxon>Embryophyta</taxon>
        <taxon>Tracheophyta</taxon>
        <taxon>Spermatophyta</taxon>
        <taxon>Magnoliopsida</taxon>
        <taxon>eudicotyledons</taxon>
        <taxon>Gunneridae</taxon>
        <taxon>Pentapetalae</taxon>
        <taxon>rosids</taxon>
        <taxon>fabids</taxon>
        <taxon>Fagales</taxon>
        <taxon>Fagaceae</taxon>
        <taxon>Quercus</taxon>
    </lineage>
</organism>
<dbReference type="Proteomes" id="UP000237347">
    <property type="component" value="Unassembled WGS sequence"/>
</dbReference>
<gene>
    <name evidence="1" type="ORF">CFP56_036524</name>
</gene>
<dbReference type="AlphaFoldDB" id="A0AAW0J743"/>
<sequence>MTLPINERSNLDNQARENIIWVMNMWILFNNIWIPTFFTNSVQCLSFTNHINFIAWLVELHLYHPNSKLTFTRFTAAQNQHYCQEQSSVPGNPLSQCKFNKFVI</sequence>
<protein>
    <submittedName>
        <fullName evidence="1">Uncharacterized protein</fullName>
    </submittedName>
</protein>
<evidence type="ECO:0000313" key="2">
    <source>
        <dbReference type="Proteomes" id="UP000237347"/>
    </source>
</evidence>
<keyword evidence="2" id="KW-1185">Reference proteome</keyword>
<dbReference type="EMBL" id="PKMF04000667">
    <property type="protein sequence ID" value="KAK7822417.1"/>
    <property type="molecule type" value="Genomic_DNA"/>
</dbReference>
<evidence type="ECO:0000313" key="1">
    <source>
        <dbReference type="EMBL" id="KAK7822417.1"/>
    </source>
</evidence>